<evidence type="ECO:0000313" key="2">
    <source>
        <dbReference type="Proteomes" id="UP001595456"/>
    </source>
</evidence>
<protein>
    <submittedName>
        <fullName evidence="1">Uncharacterized protein</fullName>
    </submittedName>
</protein>
<keyword evidence="2" id="KW-1185">Reference proteome</keyword>
<organism evidence="1 2">
    <name type="scientific">Alteraurantiacibacter palmitatis</name>
    <dbReference type="NCBI Taxonomy" id="2054628"/>
    <lineage>
        <taxon>Bacteria</taxon>
        <taxon>Pseudomonadati</taxon>
        <taxon>Pseudomonadota</taxon>
        <taxon>Alphaproteobacteria</taxon>
        <taxon>Sphingomonadales</taxon>
        <taxon>Erythrobacteraceae</taxon>
        <taxon>Alteraurantiacibacter</taxon>
    </lineage>
</organism>
<dbReference type="RefSeq" id="WP_336927272.1">
    <property type="nucleotide sequence ID" value="NZ_JBANRO010000012.1"/>
</dbReference>
<accession>A0ABV7E921</accession>
<sequence length="57" mass="6455">MPLLPLEVVQPDASQAVARARPARSAKKSAKPRDLLLQLKMIRNRALLQINRNNILR</sequence>
<gene>
    <name evidence="1" type="ORF">ACFODU_11715</name>
</gene>
<comment type="caution">
    <text evidence="1">The sequence shown here is derived from an EMBL/GenBank/DDBJ whole genome shotgun (WGS) entry which is preliminary data.</text>
</comment>
<reference evidence="2" key="1">
    <citation type="journal article" date="2019" name="Int. J. Syst. Evol. Microbiol.">
        <title>The Global Catalogue of Microorganisms (GCM) 10K type strain sequencing project: providing services to taxonomists for standard genome sequencing and annotation.</title>
        <authorList>
            <consortium name="The Broad Institute Genomics Platform"/>
            <consortium name="The Broad Institute Genome Sequencing Center for Infectious Disease"/>
            <person name="Wu L."/>
            <person name="Ma J."/>
        </authorList>
    </citation>
    <scope>NUCLEOTIDE SEQUENCE [LARGE SCALE GENOMIC DNA]</scope>
    <source>
        <strain evidence="2">KCTC 52607</strain>
    </source>
</reference>
<evidence type="ECO:0000313" key="1">
    <source>
        <dbReference type="EMBL" id="MFC3098455.1"/>
    </source>
</evidence>
<proteinExistence type="predicted"/>
<dbReference type="EMBL" id="JBHRST010000019">
    <property type="protein sequence ID" value="MFC3098455.1"/>
    <property type="molecule type" value="Genomic_DNA"/>
</dbReference>
<name>A0ABV7E921_9SPHN</name>
<dbReference type="Proteomes" id="UP001595456">
    <property type="component" value="Unassembled WGS sequence"/>
</dbReference>